<organism evidence="1 2">
    <name type="scientific">Thiocapsa roseopersicina</name>
    <dbReference type="NCBI Taxonomy" id="1058"/>
    <lineage>
        <taxon>Bacteria</taxon>
        <taxon>Pseudomonadati</taxon>
        <taxon>Pseudomonadota</taxon>
        <taxon>Gammaproteobacteria</taxon>
        <taxon>Chromatiales</taxon>
        <taxon>Chromatiaceae</taxon>
        <taxon>Thiocapsa</taxon>
    </lineage>
</organism>
<accession>A0A1H2ZW16</accession>
<protein>
    <submittedName>
        <fullName evidence="1">Uncharacterized protein</fullName>
    </submittedName>
</protein>
<evidence type="ECO:0000313" key="1">
    <source>
        <dbReference type="EMBL" id="SDX21517.1"/>
    </source>
</evidence>
<dbReference type="Proteomes" id="UP000198816">
    <property type="component" value="Unassembled WGS sequence"/>
</dbReference>
<gene>
    <name evidence="1" type="ORF">SAMN05421783_11765</name>
</gene>
<dbReference type="AlphaFoldDB" id="A0A1H2ZW16"/>
<name>A0A1H2ZW16_THIRO</name>
<dbReference type="STRING" id="1058.SAMN05421783_11765"/>
<reference evidence="2" key="1">
    <citation type="submission" date="2016-10" db="EMBL/GenBank/DDBJ databases">
        <authorList>
            <person name="Varghese N."/>
            <person name="Submissions S."/>
        </authorList>
    </citation>
    <scope>NUCLEOTIDE SEQUENCE [LARGE SCALE GENOMIC DNA]</scope>
    <source>
        <strain evidence="2">DSM 217</strain>
    </source>
</reference>
<keyword evidence="2" id="KW-1185">Reference proteome</keyword>
<dbReference type="OrthoDB" id="6195523at2"/>
<evidence type="ECO:0000313" key="2">
    <source>
        <dbReference type="Proteomes" id="UP000198816"/>
    </source>
</evidence>
<dbReference type="EMBL" id="FNNZ01000017">
    <property type="protein sequence ID" value="SDX21517.1"/>
    <property type="molecule type" value="Genomic_DNA"/>
</dbReference>
<dbReference type="RefSeq" id="WP_093034826.1">
    <property type="nucleotide sequence ID" value="NZ_FNNZ01000017.1"/>
</dbReference>
<proteinExistence type="predicted"/>
<sequence length="182" mass="20370">MNYTEVMDVLGRASLFELYRLNAAISNQLDDPKRISAVKKALRVGQTVGWFDHVENRLQEAKLLRINRTRAEIENLGDGKRWSILFHQIDLDGEDVTIATQKRQAVDRNRLSVGDRVAFKDCEGHERFGQVVKLNTKTASVQVGTVRWRVGYGLLTPVIDGALGDLVADPLALPGDWSEVDA</sequence>